<evidence type="ECO:0000313" key="1">
    <source>
        <dbReference type="EMBL" id="KAK0415697.1"/>
    </source>
</evidence>
<name>A0AA39LZW7_9BILA</name>
<protein>
    <submittedName>
        <fullName evidence="1">Uncharacterized protein</fullName>
    </submittedName>
</protein>
<gene>
    <name evidence="1" type="ORF">QR680_012066</name>
</gene>
<sequence length="327" mass="37200">MEFTPFAFIDSVVDLLMDLKSCRQLSGYWGMVKTGKRKTLNVSANVNRATMDLPDVDPLTIHSKCIAVSWGVFCPIPYDDQKFISAISTPVFTRRPQKLSIRKVNKHVDSFDVQRRVLKILNAINGNFSTIDIRGIRRSDITTKTLFTIMNPTGKNREVWLSSLNTDGSSSTSLSGLSVSFIGMRGWSGSIAKTFNHNYSRKLPTRVEIKRSDVTPETIQVIMENCVKSRSKVIDIRSPYVPNVSKEQLFNFFKEWDESPYPIELSVNVHLDDVESDLELVKACFEPDYEGSQYSQYFGEHKLVLVHKSLERVVKVGVDYFLFSAKE</sequence>
<keyword evidence="2" id="KW-1185">Reference proteome</keyword>
<dbReference type="EMBL" id="JAUCMV010000002">
    <property type="protein sequence ID" value="KAK0415697.1"/>
    <property type="molecule type" value="Genomic_DNA"/>
</dbReference>
<dbReference type="AlphaFoldDB" id="A0AA39LZW7"/>
<organism evidence="1 2">
    <name type="scientific">Steinernema hermaphroditum</name>
    <dbReference type="NCBI Taxonomy" id="289476"/>
    <lineage>
        <taxon>Eukaryota</taxon>
        <taxon>Metazoa</taxon>
        <taxon>Ecdysozoa</taxon>
        <taxon>Nematoda</taxon>
        <taxon>Chromadorea</taxon>
        <taxon>Rhabditida</taxon>
        <taxon>Tylenchina</taxon>
        <taxon>Panagrolaimomorpha</taxon>
        <taxon>Strongyloidoidea</taxon>
        <taxon>Steinernematidae</taxon>
        <taxon>Steinernema</taxon>
    </lineage>
</organism>
<evidence type="ECO:0000313" key="2">
    <source>
        <dbReference type="Proteomes" id="UP001175271"/>
    </source>
</evidence>
<reference evidence="1" key="1">
    <citation type="submission" date="2023-06" db="EMBL/GenBank/DDBJ databases">
        <title>Genomic analysis of the entomopathogenic nematode Steinernema hermaphroditum.</title>
        <authorList>
            <person name="Schwarz E.M."/>
            <person name="Heppert J.K."/>
            <person name="Baniya A."/>
            <person name="Schwartz H.T."/>
            <person name="Tan C.-H."/>
            <person name="Antoshechkin I."/>
            <person name="Sternberg P.W."/>
            <person name="Goodrich-Blair H."/>
            <person name="Dillman A.R."/>
        </authorList>
    </citation>
    <scope>NUCLEOTIDE SEQUENCE</scope>
    <source>
        <strain evidence="1">PS9179</strain>
        <tissue evidence="1">Whole animal</tissue>
    </source>
</reference>
<proteinExistence type="predicted"/>
<comment type="caution">
    <text evidence="1">The sequence shown here is derived from an EMBL/GenBank/DDBJ whole genome shotgun (WGS) entry which is preliminary data.</text>
</comment>
<dbReference type="Proteomes" id="UP001175271">
    <property type="component" value="Unassembled WGS sequence"/>
</dbReference>
<accession>A0AA39LZW7</accession>